<protein>
    <submittedName>
        <fullName evidence="2">Pyridoxamine 5'-phosphate oxidase family protein</fullName>
    </submittedName>
</protein>
<dbReference type="EMBL" id="JAKNCT010000004">
    <property type="protein sequence ID" value="MCG5030661.1"/>
    <property type="molecule type" value="Genomic_DNA"/>
</dbReference>
<dbReference type="Gene3D" id="2.30.110.10">
    <property type="entry name" value="Electron Transport, Fmn-binding Protein, Chain A"/>
    <property type="match status" value="1"/>
</dbReference>
<proteinExistence type="predicted"/>
<organism evidence="2 3">
    <name type="scientific">Mesosutterella porci</name>
    <dbReference type="NCBI Taxonomy" id="2915351"/>
    <lineage>
        <taxon>Bacteria</taxon>
        <taxon>Pseudomonadati</taxon>
        <taxon>Pseudomonadota</taxon>
        <taxon>Betaproteobacteria</taxon>
        <taxon>Burkholderiales</taxon>
        <taxon>Sutterellaceae</taxon>
        <taxon>Mesosutterella</taxon>
    </lineage>
</organism>
<dbReference type="SUPFAM" id="SSF50475">
    <property type="entry name" value="FMN-binding split barrel"/>
    <property type="match status" value="1"/>
</dbReference>
<evidence type="ECO:0000313" key="2">
    <source>
        <dbReference type="EMBL" id="MCG5030661.1"/>
    </source>
</evidence>
<gene>
    <name evidence="2" type="ORF">MAF45_04275</name>
</gene>
<evidence type="ECO:0000313" key="3">
    <source>
        <dbReference type="Proteomes" id="UP001297600"/>
    </source>
</evidence>
<evidence type="ECO:0000259" key="1">
    <source>
        <dbReference type="Pfam" id="PF01243"/>
    </source>
</evidence>
<reference evidence="2 3" key="1">
    <citation type="submission" date="2022-02" db="EMBL/GenBank/DDBJ databases">
        <title>Mesosutterella porci, a novel member of the family Sutterellaceae from pig feces.</title>
        <authorList>
            <person name="Wylensek D."/>
            <person name="Clavel T."/>
        </authorList>
    </citation>
    <scope>NUCLEOTIDE SEQUENCE [LARGE SCALE GENOMIC DNA]</scope>
    <source>
        <strain evidence="3">oilRF-744-wt-GAM-9</strain>
    </source>
</reference>
<comment type="caution">
    <text evidence="2">The sequence shown here is derived from an EMBL/GenBank/DDBJ whole genome shotgun (WGS) entry which is preliminary data.</text>
</comment>
<keyword evidence="3" id="KW-1185">Reference proteome</keyword>
<sequence length="182" mass="20208">MTLPQDTTRGRPISRKNRALTRSQALEIVRASDHCVLSTCDKAGVPYGVPVTPVLVDEVIYFHATARPESRRRENLLMNPAVSLCFIGKSTIIEDLFGVDYASAIVAGKASLVTEEDERLRAMRAIIARHAPHNPPELNESYLKKGLPFTQVWKVEIESVTGKARVGAERWKSGVSLKTLER</sequence>
<name>A0ABS9MPX8_9BURK</name>
<dbReference type="Pfam" id="PF01243">
    <property type="entry name" value="PNPOx_N"/>
    <property type="match status" value="1"/>
</dbReference>
<accession>A0ABS9MPX8</accession>
<dbReference type="InterPro" id="IPR012349">
    <property type="entry name" value="Split_barrel_FMN-bd"/>
</dbReference>
<dbReference type="RefSeq" id="WP_237978314.1">
    <property type="nucleotide sequence ID" value="NZ_JAKNCT010000004.1"/>
</dbReference>
<dbReference type="PANTHER" id="PTHR34071:SF2">
    <property type="entry name" value="FLAVIN-NUCLEOTIDE-BINDING PROTEIN"/>
    <property type="match status" value="1"/>
</dbReference>
<dbReference type="InterPro" id="IPR011576">
    <property type="entry name" value="Pyridox_Oxase_N"/>
</dbReference>
<dbReference type="PANTHER" id="PTHR34071">
    <property type="entry name" value="5-NITROIMIDAZOLE ANTIBIOTICS RESISTANCE PROTEIN, NIMA-FAMILY-RELATED PROTEIN-RELATED"/>
    <property type="match status" value="1"/>
</dbReference>
<dbReference type="Proteomes" id="UP001297600">
    <property type="component" value="Unassembled WGS sequence"/>
</dbReference>
<feature type="domain" description="Pyridoxamine 5'-phosphate oxidase N-terminal" evidence="1">
    <location>
        <begin position="24"/>
        <end position="161"/>
    </location>
</feature>